<feature type="non-terminal residue" evidence="2">
    <location>
        <position position="164"/>
    </location>
</feature>
<reference evidence="2" key="1">
    <citation type="journal article" date="2014" name="Front. Microbiol.">
        <title>High frequency of phylogenetically diverse reductive dehalogenase-homologous genes in deep subseafloor sedimentary metagenomes.</title>
        <authorList>
            <person name="Kawai M."/>
            <person name="Futagami T."/>
            <person name="Toyoda A."/>
            <person name="Takaki Y."/>
            <person name="Nishi S."/>
            <person name="Hori S."/>
            <person name="Arai W."/>
            <person name="Tsubouchi T."/>
            <person name="Morono Y."/>
            <person name="Uchiyama I."/>
            <person name="Ito T."/>
            <person name="Fujiyama A."/>
            <person name="Inagaki F."/>
            <person name="Takami H."/>
        </authorList>
    </citation>
    <scope>NUCLEOTIDE SEQUENCE</scope>
    <source>
        <strain evidence="2">Expedition CK06-06</strain>
    </source>
</reference>
<keyword evidence="1" id="KW-0812">Transmembrane</keyword>
<keyword evidence="1" id="KW-0472">Membrane</keyword>
<feature type="transmembrane region" description="Helical" evidence="1">
    <location>
        <begin position="76"/>
        <end position="94"/>
    </location>
</feature>
<comment type="caution">
    <text evidence="2">The sequence shown here is derived from an EMBL/GenBank/DDBJ whole genome shotgun (WGS) entry which is preliminary data.</text>
</comment>
<feature type="transmembrane region" description="Helical" evidence="1">
    <location>
        <begin position="37"/>
        <end position="56"/>
    </location>
</feature>
<gene>
    <name evidence="2" type="ORF">S01H1_38957</name>
</gene>
<feature type="transmembrane region" description="Helical" evidence="1">
    <location>
        <begin position="12"/>
        <end position="30"/>
    </location>
</feature>
<evidence type="ECO:0000256" key="1">
    <source>
        <dbReference type="SAM" id="Phobius"/>
    </source>
</evidence>
<evidence type="ECO:0000313" key="2">
    <source>
        <dbReference type="EMBL" id="GAG09164.1"/>
    </source>
</evidence>
<keyword evidence="1" id="KW-1133">Transmembrane helix</keyword>
<feature type="transmembrane region" description="Helical" evidence="1">
    <location>
        <begin position="106"/>
        <end position="125"/>
    </location>
</feature>
<dbReference type="EMBL" id="BARS01024547">
    <property type="protein sequence ID" value="GAG09164.1"/>
    <property type="molecule type" value="Genomic_DNA"/>
</dbReference>
<organism evidence="2">
    <name type="scientific">marine sediment metagenome</name>
    <dbReference type="NCBI Taxonomy" id="412755"/>
    <lineage>
        <taxon>unclassified sequences</taxon>
        <taxon>metagenomes</taxon>
        <taxon>ecological metagenomes</taxon>
    </lineage>
</organism>
<accession>X0UTI4</accession>
<proteinExistence type="predicted"/>
<evidence type="ECO:0008006" key="3">
    <source>
        <dbReference type="Google" id="ProtNLM"/>
    </source>
</evidence>
<dbReference type="AlphaFoldDB" id="X0UTI4"/>
<sequence>MVISPEGLLDGLTSAGIVLSATVFGLFTLYKAVKLKAKLLGVAALTMFFVGLLWLGPFTDLIFLLTRKENIDPYRVYALLSYMWVAPTLVFAMYLGGELIWPKGKWILVIIYIGLGVVFEMFLWFNTYTSFEELAPEIPGETIIAASFDRTHPTFILIALFLVS</sequence>
<protein>
    <recommendedName>
        <fullName evidence="3">Histidine kinase N-terminal 7TM region domain-containing protein</fullName>
    </recommendedName>
</protein>
<name>X0UTI4_9ZZZZ</name>